<comment type="caution">
    <text evidence="2">The sequence shown here is derived from an EMBL/GenBank/DDBJ whole genome shotgun (WGS) entry which is preliminary data.</text>
</comment>
<evidence type="ECO:0000313" key="3">
    <source>
        <dbReference type="Proteomes" id="UP001149009"/>
    </source>
</evidence>
<protein>
    <submittedName>
        <fullName evidence="2">Uncharacterized protein</fullName>
    </submittedName>
</protein>
<organism evidence="2 3">
    <name type="scientific">Chelativorans petroleitrophicus</name>
    <dbReference type="NCBI Taxonomy" id="2975484"/>
    <lineage>
        <taxon>Bacteria</taxon>
        <taxon>Pseudomonadati</taxon>
        <taxon>Pseudomonadota</taxon>
        <taxon>Alphaproteobacteria</taxon>
        <taxon>Hyphomicrobiales</taxon>
        <taxon>Phyllobacteriaceae</taxon>
        <taxon>Chelativorans</taxon>
    </lineage>
</organism>
<name>A0A9X3B667_9HYPH</name>
<reference evidence="2" key="1">
    <citation type="submission" date="2022-08" db="EMBL/GenBank/DDBJ databases">
        <title>Chelativorans sichuanense sp. nov., a paraffin oil-degrading bacterium isolated from a mixture of oil-based drill cuttings and paddy soil.</title>
        <authorList>
            <person name="Yu J."/>
            <person name="Liu H."/>
            <person name="Chen Q."/>
        </authorList>
    </citation>
    <scope>NUCLEOTIDE SEQUENCE</scope>
    <source>
        <strain evidence="2">SCAU 2101</strain>
    </source>
</reference>
<sequence length="127" mass="13192">MGSLEDLRNPGERPGTFAMLIYLMLGPMLWGLHLTLIYGANTLICALGGGAAASRATVITATVLIAVPLSLVLLIQRRAGRLFGIADGRAGQRTYDAISRLTGLLSLAGILWAGTAAAILSACVQGR</sequence>
<accession>A0A9X3B667</accession>
<feature type="transmembrane region" description="Helical" evidence="1">
    <location>
        <begin position="104"/>
        <end position="124"/>
    </location>
</feature>
<evidence type="ECO:0000313" key="2">
    <source>
        <dbReference type="EMBL" id="MCT8989842.1"/>
    </source>
</evidence>
<dbReference type="RefSeq" id="WP_261514685.1">
    <property type="nucleotide sequence ID" value="NZ_JAODNV010000006.1"/>
</dbReference>
<evidence type="ECO:0000256" key="1">
    <source>
        <dbReference type="SAM" id="Phobius"/>
    </source>
</evidence>
<dbReference type="Proteomes" id="UP001149009">
    <property type="component" value="Unassembled WGS sequence"/>
</dbReference>
<feature type="transmembrane region" description="Helical" evidence="1">
    <location>
        <begin position="20"/>
        <end position="44"/>
    </location>
</feature>
<keyword evidence="1" id="KW-1133">Transmembrane helix</keyword>
<proteinExistence type="predicted"/>
<dbReference type="AlphaFoldDB" id="A0A9X3B667"/>
<dbReference type="EMBL" id="JAODNV010000006">
    <property type="protein sequence ID" value="MCT8989842.1"/>
    <property type="molecule type" value="Genomic_DNA"/>
</dbReference>
<gene>
    <name evidence="2" type="ORF">NYR54_05980</name>
</gene>
<keyword evidence="3" id="KW-1185">Reference proteome</keyword>
<feature type="transmembrane region" description="Helical" evidence="1">
    <location>
        <begin position="56"/>
        <end position="75"/>
    </location>
</feature>
<keyword evidence="1" id="KW-0812">Transmembrane</keyword>
<keyword evidence="1" id="KW-0472">Membrane</keyword>